<dbReference type="GO" id="GO:0005886">
    <property type="term" value="C:plasma membrane"/>
    <property type="evidence" value="ECO:0007669"/>
    <property type="project" value="UniProtKB-SubCell"/>
</dbReference>
<protein>
    <submittedName>
        <fullName evidence="11">ATP-binding cassette domain-containing protein</fullName>
    </submittedName>
</protein>
<comment type="similarity">
    <text evidence="9">Belongs to the ABC transporter superfamily. Drug exporter-1 (DrugE1) (TC 3.A.1.105) family.</text>
</comment>
<dbReference type="PANTHER" id="PTHR42711">
    <property type="entry name" value="ABC TRANSPORTER ATP-BINDING PROTEIN"/>
    <property type="match status" value="1"/>
</dbReference>
<dbReference type="GO" id="GO:1900753">
    <property type="term" value="P:doxorubicin transport"/>
    <property type="evidence" value="ECO:0007669"/>
    <property type="project" value="InterPro"/>
</dbReference>
<keyword evidence="12" id="KW-1185">Reference proteome</keyword>
<keyword evidence="8" id="KW-0046">Antibiotic resistance</keyword>
<evidence type="ECO:0000256" key="5">
    <source>
        <dbReference type="ARBA" id="ARBA00022840"/>
    </source>
</evidence>
<dbReference type="InterPro" id="IPR003439">
    <property type="entry name" value="ABC_transporter-like_ATP-bd"/>
</dbReference>
<dbReference type="Pfam" id="PF00005">
    <property type="entry name" value="ABC_tran"/>
    <property type="match status" value="1"/>
</dbReference>
<dbReference type="KEGG" id="stri:C7M71_013695"/>
<dbReference type="PROSITE" id="PS00211">
    <property type="entry name" value="ABC_TRANSPORTER_1"/>
    <property type="match status" value="1"/>
</dbReference>
<dbReference type="AlphaFoldDB" id="A0A345SX79"/>
<dbReference type="SMART" id="SM00382">
    <property type="entry name" value="AAA"/>
    <property type="match status" value="1"/>
</dbReference>
<keyword evidence="3" id="KW-1003">Cell membrane</keyword>
<dbReference type="InterPro" id="IPR005894">
    <property type="entry name" value="DrrA"/>
</dbReference>
<dbReference type="SUPFAM" id="SSF52540">
    <property type="entry name" value="P-loop containing nucleoside triphosphate hydrolases"/>
    <property type="match status" value="1"/>
</dbReference>
<evidence type="ECO:0000256" key="6">
    <source>
        <dbReference type="ARBA" id="ARBA00022967"/>
    </source>
</evidence>
<organism evidence="11 12">
    <name type="scientific">Peterkaempfera bronchialis</name>
    <dbReference type="NCBI Taxonomy" id="2126346"/>
    <lineage>
        <taxon>Bacteria</taxon>
        <taxon>Bacillati</taxon>
        <taxon>Actinomycetota</taxon>
        <taxon>Actinomycetes</taxon>
        <taxon>Kitasatosporales</taxon>
        <taxon>Streptomycetaceae</taxon>
        <taxon>Peterkaempfera</taxon>
    </lineage>
</organism>
<evidence type="ECO:0000256" key="9">
    <source>
        <dbReference type="ARBA" id="ARBA00049985"/>
    </source>
</evidence>
<evidence type="ECO:0000256" key="3">
    <source>
        <dbReference type="ARBA" id="ARBA00022475"/>
    </source>
</evidence>
<keyword evidence="4" id="KW-0547">Nucleotide-binding</keyword>
<dbReference type="EMBL" id="CP031264">
    <property type="protein sequence ID" value="AXI78334.1"/>
    <property type="molecule type" value="Genomic_DNA"/>
</dbReference>
<evidence type="ECO:0000259" key="10">
    <source>
        <dbReference type="PROSITE" id="PS50893"/>
    </source>
</evidence>
<dbReference type="OrthoDB" id="9804819at2"/>
<dbReference type="Gene3D" id="3.40.50.300">
    <property type="entry name" value="P-loop containing nucleotide triphosphate hydrolases"/>
    <property type="match status" value="1"/>
</dbReference>
<keyword evidence="6" id="KW-1278">Translocase</keyword>
<dbReference type="Proteomes" id="UP000249340">
    <property type="component" value="Chromosome"/>
</dbReference>
<evidence type="ECO:0000256" key="1">
    <source>
        <dbReference type="ARBA" id="ARBA00004413"/>
    </source>
</evidence>
<evidence type="ECO:0000313" key="12">
    <source>
        <dbReference type="Proteomes" id="UP000249340"/>
    </source>
</evidence>
<accession>A0A345SX79</accession>
<comment type="subcellular location">
    <subcellularLocation>
        <location evidence="1">Cell membrane</location>
        <topology evidence="1">Peripheral membrane protein</topology>
        <orientation evidence="1">Cytoplasmic side</orientation>
    </subcellularLocation>
</comment>
<dbReference type="GO" id="GO:0005524">
    <property type="term" value="F:ATP binding"/>
    <property type="evidence" value="ECO:0007669"/>
    <property type="project" value="UniProtKB-KW"/>
</dbReference>
<dbReference type="InterPro" id="IPR017871">
    <property type="entry name" value="ABC_transporter-like_CS"/>
</dbReference>
<evidence type="ECO:0000256" key="4">
    <source>
        <dbReference type="ARBA" id="ARBA00022741"/>
    </source>
</evidence>
<evidence type="ECO:0000256" key="2">
    <source>
        <dbReference type="ARBA" id="ARBA00022448"/>
    </source>
</evidence>
<dbReference type="InterPro" id="IPR050763">
    <property type="entry name" value="ABC_transporter_ATP-binding"/>
</dbReference>
<dbReference type="PANTHER" id="PTHR42711:SF19">
    <property type="entry name" value="DOXORUBICIN RESISTANCE ATP-BINDING PROTEIN DRRA"/>
    <property type="match status" value="1"/>
</dbReference>
<dbReference type="RefSeq" id="WP_111494996.1">
    <property type="nucleotide sequence ID" value="NZ_CP031264.1"/>
</dbReference>
<sequence>MTTTPLAAVTARRPPTTPGTDAAIDVRALTKSYGTTQALDGIDLTVPRGSVLGVLGPNGAGKTTLIRILSTLLTPDSGTALVDGHDVVAAPQAVRAAVGLTGQYASVDESLSGRQNLYVVARLHGFTRSAARRRTDDLLARFSLTEAATRLTRTYSGGMRRRLDLATSLVAAPRVLYLDEPTTGLDPRARNEVWAEVRRLVEQEGTTVLLTTQYMEEADALADAITVIDHGRVIAHGTADALKSRLGGRILHVRPTDPAADLDAIAQVLATASGGRTPDLDHGSGTATLPLDDDRALTTAIAALGASGIPLAAVETPLPSLDEVFLTITDQEPRP</sequence>
<dbReference type="GO" id="GO:0043215">
    <property type="term" value="P:daunorubicin transport"/>
    <property type="evidence" value="ECO:0007669"/>
    <property type="project" value="InterPro"/>
</dbReference>
<reference evidence="12" key="1">
    <citation type="submission" date="2018-07" db="EMBL/GenBank/DDBJ databases">
        <title>Streptacidiphilus bronchialis DSM 106435 chromosome.</title>
        <authorList>
            <person name="Batra D."/>
            <person name="Gulvik C.A."/>
        </authorList>
    </citation>
    <scope>NUCLEOTIDE SEQUENCE [LARGE SCALE GENOMIC DNA]</scope>
    <source>
        <strain evidence="12">DSM 106435</strain>
    </source>
</reference>
<dbReference type="InterPro" id="IPR003593">
    <property type="entry name" value="AAA+_ATPase"/>
</dbReference>
<dbReference type="PROSITE" id="PS50893">
    <property type="entry name" value="ABC_TRANSPORTER_2"/>
    <property type="match status" value="1"/>
</dbReference>
<name>A0A345SX79_9ACTN</name>
<dbReference type="GO" id="GO:0016887">
    <property type="term" value="F:ATP hydrolysis activity"/>
    <property type="evidence" value="ECO:0007669"/>
    <property type="project" value="InterPro"/>
</dbReference>
<keyword evidence="7" id="KW-0472">Membrane</keyword>
<evidence type="ECO:0000256" key="7">
    <source>
        <dbReference type="ARBA" id="ARBA00023136"/>
    </source>
</evidence>
<keyword evidence="5 11" id="KW-0067">ATP-binding</keyword>
<dbReference type="InterPro" id="IPR027417">
    <property type="entry name" value="P-loop_NTPase"/>
</dbReference>
<dbReference type="GO" id="GO:0046677">
    <property type="term" value="P:response to antibiotic"/>
    <property type="evidence" value="ECO:0007669"/>
    <property type="project" value="UniProtKB-KW"/>
</dbReference>
<evidence type="ECO:0000256" key="8">
    <source>
        <dbReference type="ARBA" id="ARBA00023251"/>
    </source>
</evidence>
<gene>
    <name evidence="11" type="ORF">C7M71_013695</name>
</gene>
<dbReference type="NCBIfam" id="TIGR01188">
    <property type="entry name" value="drrA"/>
    <property type="match status" value="1"/>
</dbReference>
<feature type="domain" description="ABC transporter" evidence="10">
    <location>
        <begin position="24"/>
        <end position="255"/>
    </location>
</feature>
<proteinExistence type="inferred from homology"/>
<evidence type="ECO:0000313" key="11">
    <source>
        <dbReference type="EMBL" id="AXI78334.1"/>
    </source>
</evidence>
<keyword evidence="2" id="KW-0813">Transport</keyword>